<dbReference type="Pfam" id="PF22725">
    <property type="entry name" value="GFO_IDH_MocA_C3"/>
    <property type="match status" value="1"/>
</dbReference>
<dbReference type="OrthoDB" id="9781966at2"/>
<protein>
    <submittedName>
        <fullName evidence="3">Oxidoreductase domain protein</fullName>
    </submittedName>
</protein>
<feature type="domain" description="GFO/IDH/MocA-like oxidoreductase" evidence="2">
    <location>
        <begin position="135"/>
        <end position="255"/>
    </location>
</feature>
<dbReference type="Pfam" id="PF01408">
    <property type="entry name" value="GFO_IDH_MocA"/>
    <property type="match status" value="1"/>
</dbReference>
<proteinExistence type="predicted"/>
<reference evidence="3" key="2">
    <citation type="submission" date="2011-01" db="EMBL/GenBank/DDBJ databases">
        <title>The Non-contiguous Finished genome of Clostridium papyrosolvens.</title>
        <authorList>
            <person name="Lucas S."/>
            <person name="Copeland A."/>
            <person name="Lapidus A."/>
            <person name="Cheng J.-F."/>
            <person name="Goodwin L."/>
            <person name="Pitluck S."/>
            <person name="Misra M."/>
            <person name="Chertkov O."/>
            <person name="Detter J.C."/>
            <person name="Han C."/>
            <person name="Tapia R."/>
            <person name="Land M."/>
            <person name="Hauser L."/>
            <person name="Kyrpides N."/>
            <person name="Ivanova N."/>
            <person name="Pagani I."/>
            <person name="Mouttaki H."/>
            <person name="He Z."/>
            <person name="Zhou J."/>
            <person name="Hemme C.L."/>
            <person name="Woyke T."/>
        </authorList>
    </citation>
    <scope>NUCLEOTIDE SEQUENCE [LARGE SCALE GENOMIC DNA]</scope>
    <source>
        <strain evidence="3">DSM 2782</strain>
    </source>
</reference>
<dbReference type="InterPro" id="IPR000683">
    <property type="entry name" value="Gfo/Idh/MocA-like_OxRdtase_N"/>
</dbReference>
<dbReference type="PANTHER" id="PTHR43249">
    <property type="entry name" value="UDP-N-ACETYL-2-AMINO-2-DEOXY-D-GLUCURONATE OXIDASE"/>
    <property type="match status" value="1"/>
</dbReference>
<evidence type="ECO:0000313" key="3">
    <source>
        <dbReference type="EMBL" id="EGD47015.1"/>
    </source>
</evidence>
<keyword evidence="4" id="KW-1185">Reference proteome</keyword>
<gene>
    <name evidence="3" type="ORF">Cpap_1210</name>
</gene>
<name>F1TF77_9FIRM</name>
<comment type="caution">
    <text evidence="3">The sequence shown here is derived from an EMBL/GenBank/DDBJ whole genome shotgun (WGS) entry which is preliminary data.</text>
</comment>
<evidence type="ECO:0000259" key="2">
    <source>
        <dbReference type="Pfam" id="PF22725"/>
    </source>
</evidence>
<dbReference type="EMBL" id="ACXX02000010">
    <property type="protein sequence ID" value="EGD47015.1"/>
    <property type="molecule type" value="Genomic_DNA"/>
</dbReference>
<dbReference type="SUPFAM" id="SSF55347">
    <property type="entry name" value="Glyceraldehyde-3-phosphate dehydrogenase-like, C-terminal domain"/>
    <property type="match status" value="1"/>
</dbReference>
<dbReference type="SUPFAM" id="SSF51735">
    <property type="entry name" value="NAD(P)-binding Rossmann-fold domains"/>
    <property type="match status" value="1"/>
</dbReference>
<reference evidence="3" key="1">
    <citation type="submission" date="2009-07" db="EMBL/GenBank/DDBJ databases">
        <authorList>
            <consortium name="US DOE Joint Genome Institute (JGI-PGF)"/>
            <person name="Lucas S."/>
            <person name="Copeland A."/>
            <person name="Lapidus A."/>
            <person name="Glavina del Rio T."/>
            <person name="Tice H."/>
            <person name="Bruce D."/>
            <person name="Goodwin L."/>
            <person name="Pitluck S."/>
            <person name="Larimer F."/>
            <person name="Land M.L."/>
            <person name="Mouttaki H."/>
            <person name="He Z."/>
            <person name="Zhou J."/>
            <person name="Hemme C.L."/>
        </authorList>
    </citation>
    <scope>NUCLEOTIDE SEQUENCE</scope>
    <source>
        <strain evidence="3">DSM 2782</strain>
    </source>
</reference>
<sequence length="332" mass="36981">MNKKINIAIIGCGVIAHSHVEAIKKITKAELVAVCDIIEEKAKEFADKYGVVSYCTDYLELLSRSDIDLVSICVPSGARRDIIVDAARYQKHILSEKPLEITKDRMTDMIDACRKAGVLLGGVFQRRTMKSAVYTRRLIQEGKLGKIVMANVYVKHVRSQEYYNSAGWRGTWELDGGGALMNQGIHGIDLMQWMIGDIESVMAYADHLIRKIEVEDTAVAAMKYKNGAFGVIQGATSIYGQEEIMFEVHGEKGTIAFGDNGFVKFNVEDVENDLKTFGSDISKFDHFEIINDMVDAIINKREPMVPGEEARKAVDLILAIYKSAKSGKMVKL</sequence>
<evidence type="ECO:0000259" key="1">
    <source>
        <dbReference type="Pfam" id="PF01408"/>
    </source>
</evidence>
<dbReference type="InterPro" id="IPR052515">
    <property type="entry name" value="Gfo/Idh/MocA_Oxidoreductase"/>
</dbReference>
<evidence type="ECO:0000313" key="4">
    <source>
        <dbReference type="Proteomes" id="UP000003860"/>
    </source>
</evidence>
<dbReference type="RefSeq" id="WP_004620597.1">
    <property type="nucleotide sequence ID" value="NZ_ACXX02000010.1"/>
</dbReference>
<dbReference type="STRING" id="588581.Cpap_1210"/>
<dbReference type="Gene3D" id="3.40.50.720">
    <property type="entry name" value="NAD(P)-binding Rossmann-like Domain"/>
    <property type="match status" value="1"/>
</dbReference>
<dbReference type="GO" id="GO:0000166">
    <property type="term" value="F:nucleotide binding"/>
    <property type="evidence" value="ECO:0007669"/>
    <property type="project" value="InterPro"/>
</dbReference>
<feature type="domain" description="Gfo/Idh/MocA-like oxidoreductase N-terminal" evidence="1">
    <location>
        <begin position="5"/>
        <end position="120"/>
    </location>
</feature>
<dbReference type="InterPro" id="IPR036291">
    <property type="entry name" value="NAD(P)-bd_dom_sf"/>
</dbReference>
<dbReference type="InterPro" id="IPR055170">
    <property type="entry name" value="GFO_IDH_MocA-like_dom"/>
</dbReference>
<organism evidence="3 4">
    <name type="scientific">Ruminiclostridium papyrosolvens DSM 2782</name>
    <dbReference type="NCBI Taxonomy" id="588581"/>
    <lineage>
        <taxon>Bacteria</taxon>
        <taxon>Bacillati</taxon>
        <taxon>Bacillota</taxon>
        <taxon>Clostridia</taxon>
        <taxon>Eubacteriales</taxon>
        <taxon>Oscillospiraceae</taxon>
        <taxon>Ruminiclostridium</taxon>
    </lineage>
</organism>
<dbReference type="eggNOG" id="COG0673">
    <property type="taxonomic scope" value="Bacteria"/>
</dbReference>
<dbReference type="PANTHER" id="PTHR43249:SF1">
    <property type="entry name" value="D-GLUCOSIDE 3-DEHYDROGENASE"/>
    <property type="match status" value="1"/>
</dbReference>
<dbReference type="Proteomes" id="UP000003860">
    <property type="component" value="Unassembled WGS sequence"/>
</dbReference>
<dbReference type="Gene3D" id="3.30.360.10">
    <property type="entry name" value="Dihydrodipicolinate Reductase, domain 2"/>
    <property type="match status" value="1"/>
</dbReference>
<dbReference type="AlphaFoldDB" id="F1TF77"/>
<accession>F1TF77</accession>